<keyword evidence="1" id="KW-0732">Signal</keyword>
<name>A0A1W6WXY1_BACTU</name>
<organism evidence="2 3">
    <name type="scientific">Bacillus thuringiensis</name>
    <dbReference type="NCBI Taxonomy" id="1428"/>
    <lineage>
        <taxon>Bacteria</taxon>
        <taxon>Bacillati</taxon>
        <taxon>Bacillota</taxon>
        <taxon>Bacilli</taxon>
        <taxon>Bacillales</taxon>
        <taxon>Bacillaceae</taxon>
        <taxon>Bacillus</taxon>
        <taxon>Bacillus cereus group</taxon>
    </lineage>
</organism>
<keyword evidence="3" id="KW-1185">Reference proteome</keyword>
<geneLocation type="plasmid" evidence="2 3">
    <name>poh1</name>
</geneLocation>
<gene>
    <name evidence="2" type="ORF">CAB88_30915</name>
</gene>
<evidence type="ECO:0000313" key="2">
    <source>
        <dbReference type="EMBL" id="ARP61420.1"/>
    </source>
</evidence>
<evidence type="ECO:0000256" key="1">
    <source>
        <dbReference type="SAM" id="SignalP"/>
    </source>
</evidence>
<dbReference type="PROSITE" id="PS51257">
    <property type="entry name" value="PROKAR_LIPOPROTEIN"/>
    <property type="match status" value="1"/>
</dbReference>
<feature type="chain" id="PRO_5010873765" evidence="1">
    <location>
        <begin position="25"/>
        <end position="58"/>
    </location>
</feature>
<keyword evidence="2" id="KW-0614">Plasmid</keyword>
<dbReference type="AlphaFoldDB" id="A0A1W6WXY1"/>
<reference evidence="2 3" key="1">
    <citation type="submission" date="2017-04" db="EMBL/GenBank/DDBJ databases">
        <title>Complete Genome Sequence of Bacillus thuringiensis type Strain ATCC 10792.</title>
        <authorList>
            <person name="Oh D.-H."/>
            <person name="Park B.-J."/>
            <person name="Shuai W."/>
            <person name="Chelliah R."/>
        </authorList>
    </citation>
    <scope>NUCLEOTIDE SEQUENCE [LARGE SCALE GENOMIC DNA]</scope>
    <source>
        <strain evidence="2 3">ATCC 10792</strain>
        <plasmid evidence="2 3">poh1</plasmid>
    </source>
</reference>
<accession>A0A1W6WXY1</accession>
<evidence type="ECO:0000313" key="3">
    <source>
        <dbReference type="Proteomes" id="UP000194143"/>
    </source>
</evidence>
<proteinExistence type="predicted"/>
<protein>
    <submittedName>
        <fullName evidence="2">Thermonuclease</fullName>
    </submittedName>
</protein>
<dbReference type="Proteomes" id="UP000194143">
    <property type="component" value="Plasmid poh1"/>
</dbReference>
<feature type="signal peptide" evidence="1">
    <location>
        <begin position="1"/>
        <end position="24"/>
    </location>
</feature>
<sequence length="58" mass="6501">MKSWIKFICIASFVFLMTACSSKTQTTNDSRPAQTMQKGIQQSVEGQRIVDIPEAYKG</sequence>
<dbReference type="EMBL" id="CP021062">
    <property type="protein sequence ID" value="ARP61420.1"/>
    <property type="molecule type" value="Genomic_DNA"/>
</dbReference>